<dbReference type="HOGENOM" id="CLU_380796_0_0_1"/>
<name>A0A0C2SJZ4_AMAMK</name>
<dbReference type="GO" id="GO:0004674">
    <property type="term" value="F:protein serine/threonine kinase activity"/>
    <property type="evidence" value="ECO:0007669"/>
    <property type="project" value="UniProtKB-KW"/>
</dbReference>
<dbReference type="InterPro" id="IPR050236">
    <property type="entry name" value="Ser_Thr_kinase_AGC"/>
</dbReference>
<dbReference type="PANTHER" id="PTHR24356:SF1">
    <property type="entry name" value="SERINE_THREONINE-PROTEIN KINASE GREATWALL"/>
    <property type="match status" value="1"/>
</dbReference>
<keyword evidence="12" id="KW-1185">Reference proteome</keyword>
<dbReference type="InParanoid" id="A0A0C2SJZ4"/>
<evidence type="ECO:0000256" key="6">
    <source>
        <dbReference type="ARBA" id="ARBA00022840"/>
    </source>
</evidence>
<dbReference type="Proteomes" id="UP000054549">
    <property type="component" value="Unassembled WGS sequence"/>
</dbReference>
<evidence type="ECO:0000256" key="3">
    <source>
        <dbReference type="ARBA" id="ARBA00022679"/>
    </source>
</evidence>
<feature type="domain" description="Protein kinase" evidence="9">
    <location>
        <begin position="189"/>
        <end position="481"/>
    </location>
</feature>
<dbReference type="PROSITE" id="PS00108">
    <property type="entry name" value="PROTEIN_KINASE_ST"/>
    <property type="match status" value="1"/>
</dbReference>
<dbReference type="Gene3D" id="3.30.200.20">
    <property type="entry name" value="Phosphorylase Kinase, domain 1"/>
    <property type="match status" value="1"/>
</dbReference>
<dbReference type="AlphaFoldDB" id="A0A0C2SJZ4"/>
<keyword evidence="3" id="KW-0808">Transferase</keyword>
<evidence type="ECO:0000259" key="10">
    <source>
        <dbReference type="PROSITE" id="PS51285"/>
    </source>
</evidence>
<dbReference type="EMBL" id="KN818258">
    <property type="protein sequence ID" value="KIL63495.1"/>
    <property type="molecule type" value="Genomic_DNA"/>
</dbReference>
<sequence>MSFICLKQSITDFVRRSKKTKRSQRYSFLDDSFSSTMLALNHEESAAPEADEYSFMEDLHSAYHAPGTLDIHRTIKCGLDSPPLSMSVHLSSESVTIHTTEGPAVKANPTFDSSYTAKDVVLVPRTPMLPSTPILEDSFLHSFDGLPSPCTPSLTCSTSPYSTPLFSSPSPNASTSSLSMPRILKIEDFKLLRFLSKGICGQVHLAKDTVSNSRLAIKIVKKDDDIFQISVLKDMLAQEKNIMVSLQGCEWFVQLQASWYDSKNIYFAMAYYPTDLESEIIRCDKLPTNRARFYMTEMIIALEELHSRGIVHRDIKAANILICADGHLVLADFGLSKDFGCKPNLAERSYQPYWPFKTDDDVLRTACRSPEELTFVTDDICGSEVEMAPEILLEEYYSFGVDFWAAGITLYLMVTGKHPWTDDKEKTIQNQILEDDVEFSPEDNVGEECQDFIRQMDWEAMKNRTVSPPWAPDFVSGHFYYEDWGMPELFEPGHEVKKDGDPLLSDFFFASPDLQKSIETPLCNFFSFSSEDQADGDKNGNPETLDATGSCEVLSTGQVIEFSPNVSMSDSRASASSLQRLNLRLVDPPSGPSQAVASIFFGPNVGSLDRHADRETPIVRPAKHVGFAASALAEPVLFTRPLIPVPEPLMECSESRAEFGSNLSTQDSTLIRREQCMSWLKDFLPPPVTTAHSAFPATIISRHMMIWKTMKWNFRKLSVPKVRHVQE</sequence>
<dbReference type="InterPro" id="IPR011009">
    <property type="entry name" value="Kinase-like_dom_sf"/>
</dbReference>
<reference evidence="11 12" key="1">
    <citation type="submission" date="2014-04" db="EMBL/GenBank/DDBJ databases">
        <title>Evolutionary Origins and Diversification of the Mycorrhizal Mutualists.</title>
        <authorList>
            <consortium name="DOE Joint Genome Institute"/>
            <consortium name="Mycorrhizal Genomics Consortium"/>
            <person name="Kohler A."/>
            <person name="Kuo A."/>
            <person name="Nagy L.G."/>
            <person name="Floudas D."/>
            <person name="Copeland A."/>
            <person name="Barry K.W."/>
            <person name="Cichocki N."/>
            <person name="Veneault-Fourrey C."/>
            <person name="LaButti K."/>
            <person name="Lindquist E.A."/>
            <person name="Lipzen A."/>
            <person name="Lundell T."/>
            <person name="Morin E."/>
            <person name="Murat C."/>
            <person name="Riley R."/>
            <person name="Ohm R."/>
            <person name="Sun H."/>
            <person name="Tunlid A."/>
            <person name="Henrissat B."/>
            <person name="Grigoriev I.V."/>
            <person name="Hibbett D.S."/>
            <person name="Martin F."/>
        </authorList>
    </citation>
    <scope>NUCLEOTIDE SEQUENCE [LARGE SCALE GENOMIC DNA]</scope>
    <source>
        <strain evidence="11 12">Koide BX008</strain>
    </source>
</reference>
<dbReference type="InterPro" id="IPR000961">
    <property type="entry name" value="AGC-kinase_C"/>
</dbReference>
<dbReference type="InterPro" id="IPR008271">
    <property type="entry name" value="Ser/Thr_kinase_AS"/>
</dbReference>
<dbReference type="GO" id="GO:0005524">
    <property type="term" value="F:ATP binding"/>
    <property type="evidence" value="ECO:0007669"/>
    <property type="project" value="UniProtKB-KW"/>
</dbReference>
<keyword evidence="6" id="KW-0067">ATP-binding</keyword>
<evidence type="ECO:0000256" key="5">
    <source>
        <dbReference type="ARBA" id="ARBA00022777"/>
    </source>
</evidence>
<feature type="domain" description="AGC-kinase C-terminal" evidence="10">
    <location>
        <begin position="454"/>
        <end position="519"/>
    </location>
</feature>
<dbReference type="PANTHER" id="PTHR24356">
    <property type="entry name" value="SERINE/THREONINE-PROTEIN KINASE"/>
    <property type="match status" value="1"/>
</dbReference>
<evidence type="ECO:0000256" key="2">
    <source>
        <dbReference type="ARBA" id="ARBA00022527"/>
    </source>
</evidence>
<dbReference type="Gene3D" id="1.10.510.10">
    <property type="entry name" value="Transferase(Phosphotransferase) domain 1"/>
    <property type="match status" value="1"/>
</dbReference>
<keyword evidence="5" id="KW-0418">Kinase</keyword>
<dbReference type="SUPFAM" id="SSF56112">
    <property type="entry name" value="Protein kinase-like (PK-like)"/>
    <property type="match status" value="1"/>
</dbReference>
<dbReference type="PROSITE" id="PS51285">
    <property type="entry name" value="AGC_KINASE_CTER"/>
    <property type="match status" value="1"/>
</dbReference>
<evidence type="ECO:0000256" key="8">
    <source>
        <dbReference type="ARBA" id="ARBA00048679"/>
    </source>
</evidence>
<proteinExistence type="predicted"/>
<comment type="catalytic activity">
    <reaction evidence="8">
        <text>L-seryl-[protein] + ATP = O-phospho-L-seryl-[protein] + ADP + H(+)</text>
        <dbReference type="Rhea" id="RHEA:17989"/>
        <dbReference type="Rhea" id="RHEA-COMP:9863"/>
        <dbReference type="Rhea" id="RHEA-COMP:11604"/>
        <dbReference type="ChEBI" id="CHEBI:15378"/>
        <dbReference type="ChEBI" id="CHEBI:29999"/>
        <dbReference type="ChEBI" id="CHEBI:30616"/>
        <dbReference type="ChEBI" id="CHEBI:83421"/>
        <dbReference type="ChEBI" id="CHEBI:456216"/>
        <dbReference type="EC" id="2.7.11.1"/>
    </reaction>
</comment>
<evidence type="ECO:0000256" key="4">
    <source>
        <dbReference type="ARBA" id="ARBA00022741"/>
    </source>
</evidence>
<evidence type="ECO:0000313" key="11">
    <source>
        <dbReference type="EMBL" id="KIL63495.1"/>
    </source>
</evidence>
<evidence type="ECO:0000256" key="1">
    <source>
        <dbReference type="ARBA" id="ARBA00012513"/>
    </source>
</evidence>
<evidence type="ECO:0000259" key="9">
    <source>
        <dbReference type="PROSITE" id="PS50011"/>
    </source>
</evidence>
<organism evidence="11 12">
    <name type="scientific">Amanita muscaria (strain Koide BX008)</name>
    <dbReference type="NCBI Taxonomy" id="946122"/>
    <lineage>
        <taxon>Eukaryota</taxon>
        <taxon>Fungi</taxon>
        <taxon>Dikarya</taxon>
        <taxon>Basidiomycota</taxon>
        <taxon>Agaricomycotina</taxon>
        <taxon>Agaricomycetes</taxon>
        <taxon>Agaricomycetidae</taxon>
        <taxon>Agaricales</taxon>
        <taxon>Pluteineae</taxon>
        <taxon>Amanitaceae</taxon>
        <taxon>Amanita</taxon>
    </lineage>
</organism>
<dbReference type="STRING" id="946122.A0A0C2SJZ4"/>
<dbReference type="OrthoDB" id="68483at2759"/>
<keyword evidence="4" id="KW-0547">Nucleotide-binding</keyword>
<dbReference type="SMART" id="SM00220">
    <property type="entry name" value="S_TKc"/>
    <property type="match status" value="1"/>
</dbReference>
<evidence type="ECO:0000313" key="12">
    <source>
        <dbReference type="Proteomes" id="UP000054549"/>
    </source>
</evidence>
<comment type="catalytic activity">
    <reaction evidence="7">
        <text>L-threonyl-[protein] + ATP = O-phospho-L-threonyl-[protein] + ADP + H(+)</text>
        <dbReference type="Rhea" id="RHEA:46608"/>
        <dbReference type="Rhea" id="RHEA-COMP:11060"/>
        <dbReference type="Rhea" id="RHEA-COMP:11605"/>
        <dbReference type="ChEBI" id="CHEBI:15378"/>
        <dbReference type="ChEBI" id="CHEBI:30013"/>
        <dbReference type="ChEBI" id="CHEBI:30616"/>
        <dbReference type="ChEBI" id="CHEBI:61977"/>
        <dbReference type="ChEBI" id="CHEBI:456216"/>
        <dbReference type="EC" id="2.7.11.1"/>
    </reaction>
</comment>
<evidence type="ECO:0000256" key="7">
    <source>
        <dbReference type="ARBA" id="ARBA00047899"/>
    </source>
</evidence>
<gene>
    <name evidence="11" type="ORF">M378DRAFT_164359</name>
</gene>
<protein>
    <recommendedName>
        <fullName evidence="1">non-specific serine/threonine protein kinase</fullName>
        <ecNumber evidence="1">2.7.11.1</ecNumber>
    </recommendedName>
</protein>
<dbReference type="Pfam" id="PF00069">
    <property type="entry name" value="Pkinase"/>
    <property type="match status" value="1"/>
</dbReference>
<keyword evidence="2" id="KW-0723">Serine/threonine-protein kinase</keyword>
<dbReference type="EC" id="2.7.11.1" evidence="1"/>
<accession>A0A0C2SJZ4</accession>
<dbReference type="InterPro" id="IPR000719">
    <property type="entry name" value="Prot_kinase_dom"/>
</dbReference>
<dbReference type="PROSITE" id="PS50011">
    <property type="entry name" value="PROTEIN_KINASE_DOM"/>
    <property type="match status" value="1"/>
</dbReference>